<reference evidence="1 2" key="1">
    <citation type="submission" date="2016-08" db="EMBL/GenBank/DDBJ databases">
        <authorList>
            <consortium name="Lentinula edodes genome sequencing consortium"/>
            <person name="Sakamoto Y."/>
            <person name="Nakade K."/>
            <person name="Sato S."/>
            <person name="Yoshida Y."/>
            <person name="Miyazaki K."/>
            <person name="Natsume S."/>
            <person name="Konno N."/>
        </authorList>
    </citation>
    <scope>NUCLEOTIDE SEQUENCE [LARGE SCALE GENOMIC DNA]</scope>
    <source>
        <strain evidence="1 2">NBRC 111202</strain>
    </source>
</reference>
<name>A0A1Q3ES57_LENED</name>
<gene>
    <name evidence="1" type="ORF">LENED_012173</name>
</gene>
<proteinExistence type="predicted"/>
<keyword evidence="2" id="KW-1185">Reference proteome</keyword>
<protein>
    <submittedName>
        <fullName evidence="1">Uncharacterized protein</fullName>
    </submittedName>
</protein>
<dbReference type="Proteomes" id="UP000188533">
    <property type="component" value="Unassembled WGS sequence"/>
</dbReference>
<reference evidence="1 2" key="2">
    <citation type="submission" date="2017-02" db="EMBL/GenBank/DDBJ databases">
        <title>A genome survey and senescence transcriptome analysis in Lentinula edodes.</title>
        <authorList>
            <person name="Sakamoto Y."/>
            <person name="Nakade K."/>
            <person name="Sato S."/>
            <person name="Yoshida Y."/>
            <person name="Miyazaki K."/>
            <person name="Natsume S."/>
            <person name="Konno N."/>
        </authorList>
    </citation>
    <scope>NUCLEOTIDE SEQUENCE [LARGE SCALE GENOMIC DNA]</scope>
    <source>
        <strain evidence="1 2">NBRC 111202</strain>
    </source>
</reference>
<dbReference type="AlphaFoldDB" id="A0A1Q3ES57"/>
<evidence type="ECO:0000313" key="1">
    <source>
        <dbReference type="EMBL" id="GAW09954.1"/>
    </source>
</evidence>
<sequence>MHSVMTRSRRSLRCGIPSSECLESANHTFPHISGIYDERRSFPPSTSGARPTCACLSMVQSIPVLPRCGAYHSTTVTILADGV</sequence>
<organism evidence="1 2">
    <name type="scientific">Lentinula edodes</name>
    <name type="common">Shiitake mushroom</name>
    <name type="synonym">Lentinus edodes</name>
    <dbReference type="NCBI Taxonomy" id="5353"/>
    <lineage>
        <taxon>Eukaryota</taxon>
        <taxon>Fungi</taxon>
        <taxon>Dikarya</taxon>
        <taxon>Basidiomycota</taxon>
        <taxon>Agaricomycotina</taxon>
        <taxon>Agaricomycetes</taxon>
        <taxon>Agaricomycetidae</taxon>
        <taxon>Agaricales</taxon>
        <taxon>Marasmiineae</taxon>
        <taxon>Omphalotaceae</taxon>
        <taxon>Lentinula</taxon>
    </lineage>
</organism>
<evidence type="ECO:0000313" key="2">
    <source>
        <dbReference type="Proteomes" id="UP000188533"/>
    </source>
</evidence>
<comment type="caution">
    <text evidence="1">The sequence shown here is derived from an EMBL/GenBank/DDBJ whole genome shotgun (WGS) entry which is preliminary data.</text>
</comment>
<dbReference type="EMBL" id="BDGU01001464">
    <property type="protein sequence ID" value="GAW09954.1"/>
    <property type="molecule type" value="Genomic_DNA"/>
</dbReference>
<accession>A0A1Q3ES57</accession>